<evidence type="ECO:0000256" key="2">
    <source>
        <dbReference type="SAM" id="Phobius"/>
    </source>
</evidence>
<protein>
    <submittedName>
        <fullName evidence="4">Flagellar motor protein MotB</fullName>
    </submittedName>
</protein>
<keyword evidence="2" id="KW-0472">Membrane</keyword>
<name>A0A542W0I1_ZYMMB</name>
<keyword evidence="2" id="KW-0812">Transmembrane</keyword>
<feature type="compositionally biased region" description="Basic and acidic residues" evidence="1">
    <location>
        <begin position="80"/>
        <end position="89"/>
    </location>
</feature>
<feature type="transmembrane region" description="Helical" evidence="2">
    <location>
        <begin position="12"/>
        <end position="29"/>
    </location>
</feature>
<evidence type="ECO:0000313" key="4">
    <source>
        <dbReference type="EMBL" id="TQL17085.1"/>
    </source>
</evidence>
<keyword evidence="4" id="KW-0969">Cilium</keyword>
<dbReference type="EMBL" id="VFOF01000001">
    <property type="protein sequence ID" value="TQL17085.1"/>
    <property type="molecule type" value="Genomic_DNA"/>
</dbReference>
<accession>A0A542W0I1</accession>
<gene>
    <name evidence="4" type="ORF">FBY58_0645</name>
</gene>
<feature type="domain" description="OmpA-like" evidence="3">
    <location>
        <begin position="113"/>
        <end position="193"/>
    </location>
</feature>
<dbReference type="InterPro" id="IPR006665">
    <property type="entry name" value="OmpA-like"/>
</dbReference>
<sequence>MKLKRNARWTISYIDLLMTILGFFVLLYAREHDPKEVAASLRSAFNHDAIKTDNGGAGGKTDKSGKPVLSDNQSQNDATKANDAKADKAKENEDCLTKTGAACPSQEFLADDLFQPQEAILTDKGKNMLTRFVKKPMRSTAYFLIESHGIGNGNARFDRWELAAARTAAVARVIKSSGIDDTHLKIMMAPDNPLSDNGQHLLVTISKNPS</sequence>
<evidence type="ECO:0000256" key="1">
    <source>
        <dbReference type="SAM" id="MobiDB-lite"/>
    </source>
</evidence>
<comment type="caution">
    <text evidence="4">The sequence shown here is derived from an EMBL/GenBank/DDBJ whole genome shotgun (WGS) entry which is preliminary data.</text>
</comment>
<dbReference type="OrthoDB" id="7597149at2"/>
<proteinExistence type="predicted"/>
<keyword evidence="4" id="KW-0966">Cell projection</keyword>
<evidence type="ECO:0000259" key="3">
    <source>
        <dbReference type="Pfam" id="PF00691"/>
    </source>
</evidence>
<evidence type="ECO:0000313" key="5">
    <source>
        <dbReference type="Proteomes" id="UP000316887"/>
    </source>
</evidence>
<dbReference type="RefSeq" id="WP_141919455.1">
    <property type="nucleotide sequence ID" value="NZ_VFOF01000001.1"/>
</dbReference>
<dbReference type="Proteomes" id="UP000316887">
    <property type="component" value="Unassembled WGS sequence"/>
</dbReference>
<dbReference type="AlphaFoldDB" id="A0A542W0I1"/>
<feature type="region of interest" description="Disordered" evidence="1">
    <location>
        <begin position="51"/>
        <end position="89"/>
    </location>
</feature>
<organism evidence="4 5">
    <name type="scientific">Zymomonas mobilis</name>
    <dbReference type="NCBI Taxonomy" id="542"/>
    <lineage>
        <taxon>Bacteria</taxon>
        <taxon>Pseudomonadati</taxon>
        <taxon>Pseudomonadota</taxon>
        <taxon>Alphaproteobacteria</taxon>
        <taxon>Sphingomonadales</taxon>
        <taxon>Zymomonadaceae</taxon>
        <taxon>Zymomonas</taxon>
    </lineage>
</organism>
<reference evidence="4 5" key="1">
    <citation type="submission" date="2019-06" db="EMBL/GenBank/DDBJ databases">
        <title>Genome sequencing of Zymomonas mobilis strains for genetic engineering and biofuel applications.</title>
        <authorList>
            <person name="Teravest M."/>
        </authorList>
    </citation>
    <scope>NUCLEOTIDE SEQUENCE [LARGE SCALE GENOMIC DNA]</scope>
    <source>
        <strain evidence="4 5">AN0101</strain>
    </source>
</reference>
<dbReference type="SUPFAM" id="SSF103088">
    <property type="entry name" value="OmpA-like"/>
    <property type="match status" value="1"/>
</dbReference>
<dbReference type="Gene3D" id="3.30.1330.60">
    <property type="entry name" value="OmpA-like domain"/>
    <property type="match status" value="1"/>
</dbReference>
<keyword evidence="2" id="KW-1133">Transmembrane helix</keyword>
<keyword evidence="4" id="KW-0282">Flagellum</keyword>
<dbReference type="Pfam" id="PF00691">
    <property type="entry name" value="OmpA"/>
    <property type="match status" value="1"/>
</dbReference>
<dbReference type="InterPro" id="IPR036737">
    <property type="entry name" value="OmpA-like_sf"/>
</dbReference>